<dbReference type="STRING" id="1841610.A6X21_09785"/>
<sequence length="158" mass="18429">METAMKILIADDDPNKMRQLKSFVMQEFVDAEILERNSFNSALRCAMLDEPTVILLDMTMPTFDVGGKETGGYERRYAGFEVLRRLKRRRKARRVIIVTQFERFGEGADQMTLEQLKEQLATQYPESYIVTVYYQASDAQWRDDLRVALDMAIERAIE</sequence>
<dbReference type="InterPro" id="IPR001789">
    <property type="entry name" value="Sig_transdc_resp-reg_receiver"/>
</dbReference>
<reference evidence="2 3" key="1">
    <citation type="submission" date="2016-05" db="EMBL/GenBank/DDBJ databases">
        <title>Genomic and physiological characterization of Planctopirus sp. isolated from fresh water lake.</title>
        <authorList>
            <person name="Subhash Y."/>
            <person name="Ramana C."/>
        </authorList>
    </citation>
    <scope>NUCLEOTIDE SEQUENCE [LARGE SCALE GENOMIC DNA]</scope>
    <source>
        <strain evidence="2 3">JC280</strain>
    </source>
</reference>
<accession>A0A1C3E782</accession>
<dbReference type="EMBL" id="LYDR01000144">
    <property type="protein sequence ID" value="ODA29096.1"/>
    <property type="molecule type" value="Genomic_DNA"/>
</dbReference>
<keyword evidence="3" id="KW-1185">Reference proteome</keyword>
<feature type="domain" description="Response regulatory" evidence="1">
    <location>
        <begin position="5"/>
        <end position="120"/>
    </location>
</feature>
<comment type="caution">
    <text evidence="2">The sequence shown here is derived from an EMBL/GenBank/DDBJ whole genome shotgun (WGS) entry which is preliminary data.</text>
</comment>
<evidence type="ECO:0000313" key="3">
    <source>
        <dbReference type="Proteomes" id="UP000094828"/>
    </source>
</evidence>
<dbReference type="Gene3D" id="3.40.50.2300">
    <property type="match status" value="1"/>
</dbReference>
<dbReference type="AlphaFoldDB" id="A0A1C3E782"/>
<protein>
    <recommendedName>
        <fullName evidence="1">Response regulatory domain-containing protein</fullName>
    </recommendedName>
</protein>
<evidence type="ECO:0000259" key="1">
    <source>
        <dbReference type="SMART" id="SM00448"/>
    </source>
</evidence>
<dbReference type="SUPFAM" id="SSF52172">
    <property type="entry name" value="CheY-like"/>
    <property type="match status" value="1"/>
</dbReference>
<organism evidence="2 3">
    <name type="scientific">Planctopirus hydrillae</name>
    <dbReference type="NCBI Taxonomy" id="1841610"/>
    <lineage>
        <taxon>Bacteria</taxon>
        <taxon>Pseudomonadati</taxon>
        <taxon>Planctomycetota</taxon>
        <taxon>Planctomycetia</taxon>
        <taxon>Planctomycetales</taxon>
        <taxon>Planctomycetaceae</taxon>
        <taxon>Planctopirus</taxon>
    </lineage>
</organism>
<gene>
    <name evidence="2" type="ORF">A6X21_09785</name>
</gene>
<proteinExistence type="predicted"/>
<dbReference type="OrthoDB" id="2990361at2"/>
<evidence type="ECO:0000313" key="2">
    <source>
        <dbReference type="EMBL" id="ODA29096.1"/>
    </source>
</evidence>
<dbReference type="InterPro" id="IPR011006">
    <property type="entry name" value="CheY-like_superfamily"/>
</dbReference>
<dbReference type="SMART" id="SM00448">
    <property type="entry name" value="REC"/>
    <property type="match status" value="1"/>
</dbReference>
<name>A0A1C3E782_9PLAN</name>
<dbReference type="GO" id="GO:0000160">
    <property type="term" value="P:phosphorelay signal transduction system"/>
    <property type="evidence" value="ECO:0007669"/>
    <property type="project" value="InterPro"/>
</dbReference>
<dbReference type="Proteomes" id="UP000094828">
    <property type="component" value="Unassembled WGS sequence"/>
</dbReference>